<reference evidence="1" key="1">
    <citation type="submission" date="2014-11" db="EMBL/GenBank/DDBJ databases">
        <authorList>
            <person name="Amaro Gonzalez C."/>
        </authorList>
    </citation>
    <scope>NUCLEOTIDE SEQUENCE</scope>
</reference>
<protein>
    <submittedName>
        <fullName evidence="1">Uncharacterized protein</fullName>
    </submittedName>
</protein>
<dbReference type="EMBL" id="GBXM01023164">
    <property type="protein sequence ID" value="JAH85413.1"/>
    <property type="molecule type" value="Transcribed_RNA"/>
</dbReference>
<dbReference type="AlphaFoldDB" id="A0A0E9W7F6"/>
<reference evidence="1" key="2">
    <citation type="journal article" date="2015" name="Fish Shellfish Immunol.">
        <title>Early steps in the European eel (Anguilla anguilla)-Vibrio vulnificus interaction in the gills: Role of the RtxA13 toxin.</title>
        <authorList>
            <person name="Callol A."/>
            <person name="Pajuelo D."/>
            <person name="Ebbesson L."/>
            <person name="Teles M."/>
            <person name="MacKenzie S."/>
            <person name="Amaro C."/>
        </authorList>
    </citation>
    <scope>NUCLEOTIDE SEQUENCE</scope>
</reference>
<proteinExistence type="predicted"/>
<organism evidence="1">
    <name type="scientific">Anguilla anguilla</name>
    <name type="common">European freshwater eel</name>
    <name type="synonym">Muraena anguilla</name>
    <dbReference type="NCBI Taxonomy" id="7936"/>
    <lineage>
        <taxon>Eukaryota</taxon>
        <taxon>Metazoa</taxon>
        <taxon>Chordata</taxon>
        <taxon>Craniata</taxon>
        <taxon>Vertebrata</taxon>
        <taxon>Euteleostomi</taxon>
        <taxon>Actinopterygii</taxon>
        <taxon>Neopterygii</taxon>
        <taxon>Teleostei</taxon>
        <taxon>Anguilliformes</taxon>
        <taxon>Anguillidae</taxon>
        <taxon>Anguilla</taxon>
    </lineage>
</organism>
<accession>A0A0E9W7F6</accession>
<name>A0A0E9W7F6_ANGAN</name>
<evidence type="ECO:0000313" key="1">
    <source>
        <dbReference type="EMBL" id="JAH85413.1"/>
    </source>
</evidence>
<sequence length="46" mass="5421">MRVVCSVSVYIYLHIMPWNKNELLLPVYIFNLSLRTSRMIGFSVCL</sequence>